<dbReference type="RefSeq" id="WP_372268449.1">
    <property type="nucleotide sequence ID" value="NZ_JBFRUW010000117.1"/>
</dbReference>
<keyword evidence="10 13" id="KW-0472">Membrane</keyword>
<evidence type="ECO:0000313" key="16">
    <source>
        <dbReference type="EMBL" id="MFA0570743.1"/>
    </source>
</evidence>
<dbReference type="PANTHER" id="PTHR30625">
    <property type="entry name" value="PROTEIN TOLQ"/>
    <property type="match status" value="1"/>
</dbReference>
<evidence type="ECO:0000256" key="7">
    <source>
        <dbReference type="ARBA" id="ARBA00022692"/>
    </source>
</evidence>
<keyword evidence="6" id="KW-0997">Cell inner membrane</keyword>
<evidence type="ECO:0000313" key="17">
    <source>
        <dbReference type="Proteomes" id="UP001570417"/>
    </source>
</evidence>
<evidence type="ECO:0000259" key="15">
    <source>
        <dbReference type="Pfam" id="PF01618"/>
    </source>
</evidence>
<evidence type="ECO:0000256" key="13">
    <source>
        <dbReference type="SAM" id="Phobius"/>
    </source>
</evidence>
<name>A0ABV4NHD8_9VIBR</name>
<comment type="caution">
    <text evidence="16">The sequence shown here is derived from an EMBL/GenBank/DDBJ whole genome shotgun (WGS) entry which is preliminary data.</text>
</comment>
<dbReference type="NCBIfam" id="TIGR02797">
    <property type="entry name" value="exbB"/>
    <property type="match status" value="1"/>
</dbReference>
<keyword evidence="8 12" id="KW-0653">Protein transport</keyword>
<evidence type="ECO:0000256" key="11">
    <source>
        <dbReference type="ARBA" id="ARBA00024816"/>
    </source>
</evidence>
<evidence type="ECO:0000256" key="4">
    <source>
        <dbReference type="ARBA" id="ARBA00022448"/>
    </source>
</evidence>
<feature type="transmembrane region" description="Helical" evidence="13">
    <location>
        <begin position="100"/>
        <end position="122"/>
    </location>
</feature>
<keyword evidence="4 12" id="KW-0813">Transport</keyword>
<gene>
    <name evidence="16" type="primary">exbB</name>
    <name evidence="16" type="ORF">AB4566_21045</name>
</gene>
<feature type="transmembrane region" description="Helical" evidence="13">
    <location>
        <begin position="255"/>
        <end position="276"/>
    </location>
</feature>
<evidence type="ECO:0000256" key="2">
    <source>
        <dbReference type="ARBA" id="ARBA00011471"/>
    </source>
</evidence>
<feature type="chain" id="PRO_5045454572" description="Biopolymer transport protein ExbB" evidence="14">
    <location>
        <begin position="24"/>
        <end position="320"/>
    </location>
</feature>
<comment type="subunit">
    <text evidence="2">The accessory proteins ExbB and ExbD seem to form a complex with TonB.</text>
</comment>
<proteinExistence type="inferred from homology"/>
<dbReference type="InterPro" id="IPR014164">
    <property type="entry name" value="TonB_ExbB_1"/>
</dbReference>
<keyword evidence="7 13" id="KW-0812">Transmembrane</keyword>
<keyword evidence="17" id="KW-1185">Reference proteome</keyword>
<organism evidence="16 17">
    <name type="scientific">Vibrio gallaecicus</name>
    <dbReference type="NCBI Taxonomy" id="552386"/>
    <lineage>
        <taxon>Bacteria</taxon>
        <taxon>Pseudomonadati</taxon>
        <taxon>Pseudomonadota</taxon>
        <taxon>Gammaproteobacteria</taxon>
        <taxon>Vibrionales</taxon>
        <taxon>Vibrionaceae</taxon>
        <taxon>Vibrio</taxon>
    </lineage>
</organism>
<evidence type="ECO:0000256" key="6">
    <source>
        <dbReference type="ARBA" id="ARBA00022519"/>
    </source>
</evidence>
<reference evidence="16 17" key="1">
    <citation type="journal article" date="2024" name="ISME J.">
        <title>Tailless and filamentous prophages are predominant in marine Vibrio.</title>
        <authorList>
            <person name="Steensen K."/>
            <person name="Seneca J."/>
            <person name="Bartlau N."/>
            <person name="Yu X.A."/>
            <person name="Hussain F.A."/>
            <person name="Polz M.F."/>
        </authorList>
    </citation>
    <scope>NUCLEOTIDE SEQUENCE [LARGE SCALE GENOMIC DNA]</scope>
    <source>
        <strain evidence="16 17">10N.222.51.A1</strain>
    </source>
</reference>
<feature type="signal peptide" evidence="14">
    <location>
        <begin position="1"/>
        <end position="23"/>
    </location>
</feature>
<dbReference type="EMBL" id="JBFRUW010000117">
    <property type="protein sequence ID" value="MFA0570743.1"/>
    <property type="molecule type" value="Genomic_DNA"/>
</dbReference>
<dbReference type="PANTHER" id="PTHR30625:SF16">
    <property type="entry name" value="BIOPOLYMER TRANSPORT PROTEIN EXBB"/>
    <property type="match status" value="1"/>
</dbReference>
<evidence type="ECO:0000256" key="5">
    <source>
        <dbReference type="ARBA" id="ARBA00022475"/>
    </source>
</evidence>
<comment type="function">
    <text evidence="11">Involved in the TonB-dependent energy-dependent transport of various receptor-bound substrates. Protects ExbD from proteolytic degradation and functionally stabilizes TonB.</text>
</comment>
<protein>
    <recommendedName>
        <fullName evidence="3">Biopolymer transport protein ExbB</fullName>
    </recommendedName>
</protein>
<keyword evidence="14" id="KW-0732">Signal</keyword>
<comment type="similarity">
    <text evidence="12">Belongs to the exbB/tolQ family.</text>
</comment>
<dbReference type="InterPro" id="IPR050790">
    <property type="entry name" value="ExbB/TolQ_transport"/>
</dbReference>
<dbReference type="Pfam" id="PF01618">
    <property type="entry name" value="MotA_ExbB"/>
    <property type="match status" value="1"/>
</dbReference>
<evidence type="ECO:0000256" key="8">
    <source>
        <dbReference type="ARBA" id="ARBA00022927"/>
    </source>
</evidence>
<evidence type="ECO:0000256" key="3">
    <source>
        <dbReference type="ARBA" id="ARBA00022093"/>
    </source>
</evidence>
<feature type="domain" description="MotA/TolQ/ExbB proton channel" evidence="15">
    <location>
        <begin position="164"/>
        <end position="282"/>
    </location>
</feature>
<dbReference type="InterPro" id="IPR002898">
    <property type="entry name" value="MotA_ExbB_proton_chnl"/>
</dbReference>
<dbReference type="Proteomes" id="UP001570417">
    <property type="component" value="Unassembled WGS sequence"/>
</dbReference>
<keyword evidence="9 13" id="KW-1133">Transmembrane helix</keyword>
<sequence length="320" mass="34307">MNTLFFRLMSALSVLTLSPLVSATQDTVDTVSSVNTVSPVTTVSPVNTVSPLNTVPSASSLSSSTPATLPEVIEHQIIPPSNPLITHDLSAMGMYHAADWVVKSVMISLFIASIISWAIFLAKQIQLVRASKRTTKLLSTLVQSESIQNAEVNLSNHKASELILFTAVQHELHLSSLGHATPDGIKERVQLRLERVQTELSRKMTSLTGILATVGSISPFVGLFGTVWGIMNAFIGIAKSKSTTLVVVAPGIAEALLATAIGLIAAIPAVIMYNYFTRFIGKYRALVTDVSAASMVLVSRELDRKSHNETNLKSDIKKGG</sequence>
<evidence type="ECO:0000256" key="14">
    <source>
        <dbReference type="SAM" id="SignalP"/>
    </source>
</evidence>
<accession>A0ABV4NHD8</accession>
<keyword evidence="5" id="KW-1003">Cell membrane</keyword>
<evidence type="ECO:0000256" key="9">
    <source>
        <dbReference type="ARBA" id="ARBA00022989"/>
    </source>
</evidence>
<evidence type="ECO:0000256" key="1">
    <source>
        <dbReference type="ARBA" id="ARBA00004429"/>
    </source>
</evidence>
<feature type="transmembrane region" description="Helical" evidence="13">
    <location>
        <begin position="210"/>
        <end position="235"/>
    </location>
</feature>
<evidence type="ECO:0000256" key="10">
    <source>
        <dbReference type="ARBA" id="ARBA00023136"/>
    </source>
</evidence>
<evidence type="ECO:0000256" key="12">
    <source>
        <dbReference type="RuleBase" id="RU004057"/>
    </source>
</evidence>
<comment type="subcellular location">
    <subcellularLocation>
        <location evidence="1">Cell inner membrane</location>
        <topology evidence="1">Multi-pass membrane protein</topology>
    </subcellularLocation>
    <subcellularLocation>
        <location evidence="12">Membrane</location>
        <topology evidence="12">Multi-pass membrane protein</topology>
    </subcellularLocation>
</comment>